<evidence type="ECO:0000313" key="8">
    <source>
        <dbReference type="EMBL" id="GAA1091631.1"/>
    </source>
</evidence>
<dbReference type="PANTHER" id="PTHR38459">
    <property type="entry name" value="PROPHAGE BACTOPRENOL-LINKED GLUCOSE TRANSLOCASE HOMOLOG"/>
    <property type="match status" value="1"/>
</dbReference>
<reference evidence="9" key="1">
    <citation type="journal article" date="2019" name="Int. J. Syst. Evol. Microbiol.">
        <title>The Global Catalogue of Microorganisms (GCM) 10K type strain sequencing project: providing services to taxonomists for standard genome sequencing and annotation.</title>
        <authorList>
            <consortium name="The Broad Institute Genomics Platform"/>
            <consortium name="The Broad Institute Genome Sequencing Center for Infectious Disease"/>
            <person name="Wu L."/>
            <person name="Ma J."/>
        </authorList>
    </citation>
    <scope>NUCLEOTIDE SEQUENCE [LARGE SCALE GENOMIC DNA]</scope>
    <source>
        <strain evidence="9">JCM 13008</strain>
    </source>
</reference>
<evidence type="ECO:0000256" key="1">
    <source>
        <dbReference type="ARBA" id="ARBA00004141"/>
    </source>
</evidence>
<comment type="similarity">
    <text evidence="2">Belongs to the GtrA family.</text>
</comment>
<feature type="domain" description="GtrA/DPMS transmembrane" evidence="7">
    <location>
        <begin position="2"/>
        <end position="131"/>
    </location>
</feature>
<dbReference type="EMBL" id="BAAALG010000001">
    <property type="protein sequence ID" value="GAA1091631.1"/>
    <property type="molecule type" value="Genomic_DNA"/>
</dbReference>
<dbReference type="Proteomes" id="UP001501581">
    <property type="component" value="Unassembled WGS sequence"/>
</dbReference>
<feature type="transmembrane region" description="Helical" evidence="6">
    <location>
        <begin position="107"/>
        <end position="125"/>
    </location>
</feature>
<evidence type="ECO:0000256" key="6">
    <source>
        <dbReference type="SAM" id="Phobius"/>
    </source>
</evidence>
<accession>A0ABP4E654</accession>
<dbReference type="PANTHER" id="PTHR38459:SF1">
    <property type="entry name" value="PROPHAGE BACTOPRENOL-LINKED GLUCOSE TRANSLOCASE HOMOLOG"/>
    <property type="match status" value="1"/>
</dbReference>
<evidence type="ECO:0000256" key="3">
    <source>
        <dbReference type="ARBA" id="ARBA00022692"/>
    </source>
</evidence>
<protein>
    <recommendedName>
        <fullName evidence="7">GtrA/DPMS transmembrane domain-containing protein</fullName>
    </recommendedName>
</protein>
<proteinExistence type="inferred from homology"/>
<feature type="transmembrane region" description="Helical" evidence="6">
    <location>
        <begin position="34"/>
        <end position="53"/>
    </location>
</feature>
<keyword evidence="5 6" id="KW-0472">Membrane</keyword>
<keyword evidence="4 6" id="KW-1133">Transmembrane helix</keyword>
<evidence type="ECO:0000259" key="7">
    <source>
        <dbReference type="Pfam" id="PF04138"/>
    </source>
</evidence>
<evidence type="ECO:0000256" key="5">
    <source>
        <dbReference type="ARBA" id="ARBA00023136"/>
    </source>
</evidence>
<keyword evidence="3 6" id="KW-0812">Transmembrane</keyword>
<sequence>MRFLAVGGAATIVAFVLFNFLVHGLLVLDDPWLHGHPTIAYVIANTVGMWISYHGTKTWAFQNRASAHPDGGVTMYVVINVITMTLPIACLWVSRHALGLTDALSDNIAANVVGLALGTGARFYLFRRLVFAVPSYQHTTLAGTVAEPLPDLSESTDS</sequence>
<dbReference type="InterPro" id="IPR051401">
    <property type="entry name" value="GtrA_CellWall_Glycosyl"/>
</dbReference>
<comment type="caution">
    <text evidence="8">The sequence shown here is derived from an EMBL/GenBank/DDBJ whole genome shotgun (WGS) entry which is preliminary data.</text>
</comment>
<keyword evidence="9" id="KW-1185">Reference proteome</keyword>
<gene>
    <name evidence="8" type="ORF">GCM10009668_03050</name>
</gene>
<organism evidence="8 9">
    <name type="scientific">Nocardioides dubius</name>
    <dbReference type="NCBI Taxonomy" id="317019"/>
    <lineage>
        <taxon>Bacteria</taxon>
        <taxon>Bacillati</taxon>
        <taxon>Actinomycetota</taxon>
        <taxon>Actinomycetes</taxon>
        <taxon>Propionibacteriales</taxon>
        <taxon>Nocardioidaceae</taxon>
        <taxon>Nocardioides</taxon>
    </lineage>
</organism>
<evidence type="ECO:0000256" key="4">
    <source>
        <dbReference type="ARBA" id="ARBA00022989"/>
    </source>
</evidence>
<dbReference type="Pfam" id="PF04138">
    <property type="entry name" value="GtrA_DPMS_TM"/>
    <property type="match status" value="1"/>
</dbReference>
<name>A0ABP4E654_9ACTN</name>
<dbReference type="InterPro" id="IPR007267">
    <property type="entry name" value="GtrA_DPMS_TM"/>
</dbReference>
<evidence type="ECO:0000313" key="9">
    <source>
        <dbReference type="Proteomes" id="UP001501581"/>
    </source>
</evidence>
<comment type="subcellular location">
    <subcellularLocation>
        <location evidence="1">Membrane</location>
        <topology evidence="1">Multi-pass membrane protein</topology>
    </subcellularLocation>
</comment>
<feature type="transmembrane region" description="Helical" evidence="6">
    <location>
        <begin position="73"/>
        <end position="95"/>
    </location>
</feature>
<evidence type="ECO:0000256" key="2">
    <source>
        <dbReference type="ARBA" id="ARBA00009399"/>
    </source>
</evidence>